<organism evidence="1 2">
    <name type="scientific">Helicocarpus griseus UAMH5409</name>
    <dbReference type="NCBI Taxonomy" id="1447875"/>
    <lineage>
        <taxon>Eukaryota</taxon>
        <taxon>Fungi</taxon>
        <taxon>Dikarya</taxon>
        <taxon>Ascomycota</taxon>
        <taxon>Pezizomycotina</taxon>
        <taxon>Eurotiomycetes</taxon>
        <taxon>Eurotiomycetidae</taxon>
        <taxon>Onygenales</taxon>
        <taxon>Ajellomycetaceae</taxon>
        <taxon>Helicocarpus</taxon>
    </lineage>
</organism>
<dbReference type="Proteomes" id="UP000223968">
    <property type="component" value="Unassembled WGS sequence"/>
</dbReference>
<reference evidence="1 2" key="1">
    <citation type="submission" date="2017-10" db="EMBL/GenBank/DDBJ databases">
        <title>Comparative genomics in systemic dimorphic fungi from Ajellomycetaceae.</title>
        <authorList>
            <person name="Munoz J.F."/>
            <person name="Mcewen J.G."/>
            <person name="Clay O.K."/>
            <person name="Cuomo C.A."/>
        </authorList>
    </citation>
    <scope>NUCLEOTIDE SEQUENCE [LARGE SCALE GENOMIC DNA]</scope>
    <source>
        <strain evidence="1 2">UAMH5409</strain>
    </source>
</reference>
<evidence type="ECO:0000313" key="2">
    <source>
        <dbReference type="Proteomes" id="UP000223968"/>
    </source>
</evidence>
<protein>
    <submittedName>
        <fullName evidence="1">Uncharacterized protein</fullName>
    </submittedName>
</protein>
<dbReference type="EMBL" id="PDNB01000205">
    <property type="protein sequence ID" value="PGG99354.1"/>
    <property type="molecule type" value="Genomic_DNA"/>
</dbReference>
<accession>A0A2B7WRT5</accession>
<evidence type="ECO:0000313" key="1">
    <source>
        <dbReference type="EMBL" id="PGG99354.1"/>
    </source>
</evidence>
<keyword evidence="2" id="KW-1185">Reference proteome</keyword>
<dbReference type="AlphaFoldDB" id="A0A2B7WRT5"/>
<comment type="caution">
    <text evidence="1">The sequence shown here is derived from an EMBL/GenBank/DDBJ whole genome shotgun (WGS) entry which is preliminary data.</text>
</comment>
<proteinExistence type="predicted"/>
<sequence length="344" mass="38207">MPALMGASRGLNVASEETYRELARRYPSLTYQVARACAVAGYTNLYLNLDVLPEVSIAEEARDAGSHAIFAHIMAQPARYAVFDDYYRVINSPKTSKQAQLNGDTAVRSKVQRKQKFRLPSRLINAEGGSETDDDFLADVWELFGGDGYDEMMFNITEDQNIGESEVGIDPDPMLELLRSPLPHDLPAGDKDLLILMAAYYGDIDRYVRLRRPKMVKRRTSASSVVSTTTPSLQSGAHPDTYRALAGLQPEMHEACIRAAIYADYDKLFDELIADTEPNAFLISEARNSSNPKYLAALTARAKELGVDTSIIATLDKNPCCGWKMYSVRQSGPSMRRPNITVFS</sequence>
<name>A0A2B7WRT5_9EURO</name>
<dbReference type="OrthoDB" id="4360026at2759"/>
<dbReference type="STRING" id="1447875.A0A2B7WRT5"/>
<gene>
    <name evidence="1" type="ORF">AJ79_08548</name>
</gene>